<dbReference type="InterPro" id="IPR001387">
    <property type="entry name" value="Cro/C1-type_HTH"/>
</dbReference>
<dbReference type="Gene3D" id="1.10.260.40">
    <property type="entry name" value="lambda repressor-like DNA-binding domains"/>
    <property type="match status" value="1"/>
</dbReference>
<dbReference type="PROSITE" id="PS50943">
    <property type="entry name" value="HTH_CROC1"/>
    <property type="match status" value="1"/>
</dbReference>
<keyword evidence="3" id="KW-1185">Reference proteome</keyword>
<evidence type="ECO:0000313" key="2">
    <source>
        <dbReference type="EMBL" id="ASB87317.1"/>
    </source>
</evidence>
<accession>A0ABM6LDR3</accession>
<sequence length="61" mass="6901">MQDMADFLGISKGTYSKKENGKIALTVEDFSLISNRLGIKREKIDIFFTKKVSDLETTKIS</sequence>
<evidence type="ECO:0000259" key="1">
    <source>
        <dbReference type="PROSITE" id="PS50943"/>
    </source>
</evidence>
<proteinExistence type="predicted"/>
<name>A0ABM6LDR3_9BACI</name>
<dbReference type="Proteomes" id="UP000196877">
    <property type="component" value="Chromosome"/>
</dbReference>
<reference evidence="2 3" key="1">
    <citation type="submission" date="2017-06" db="EMBL/GenBank/DDBJ databases">
        <title>Genome sequence of Bacillus sonorensis strain SRCM101395.</title>
        <authorList>
            <person name="Cho S.H."/>
        </authorList>
    </citation>
    <scope>NUCLEOTIDE SEQUENCE [LARGE SCALE GENOMIC DNA]</scope>
    <source>
        <strain evidence="2 3">SRCM101395</strain>
    </source>
</reference>
<organism evidence="2 3">
    <name type="scientific">Bacillus sonorensis</name>
    <dbReference type="NCBI Taxonomy" id="119858"/>
    <lineage>
        <taxon>Bacteria</taxon>
        <taxon>Bacillati</taxon>
        <taxon>Bacillota</taxon>
        <taxon>Bacilli</taxon>
        <taxon>Bacillales</taxon>
        <taxon>Bacillaceae</taxon>
        <taxon>Bacillus</taxon>
    </lineage>
</organism>
<evidence type="ECO:0000313" key="3">
    <source>
        <dbReference type="Proteomes" id="UP000196877"/>
    </source>
</evidence>
<dbReference type="EMBL" id="CP021920">
    <property type="protein sequence ID" value="ASB87317.1"/>
    <property type="molecule type" value="Genomic_DNA"/>
</dbReference>
<dbReference type="SUPFAM" id="SSF47413">
    <property type="entry name" value="lambda repressor-like DNA-binding domains"/>
    <property type="match status" value="1"/>
</dbReference>
<gene>
    <name evidence="2" type="ORF">S101395_00763</name>
</gene>
<feature type="domain" description="HTH cro/C1-type" evidence="1">
    <location>
        <begin position="1"/>
        <end position="44"/>
    </location>
</feature>
<dbReference type="Pfam" id="PF01381">
    <property type="entry name" value="HTH_3"/>
    <property type="match status" value="1"/>
</dbReference>
<dbReference type="CDD" id="cd00093">
    <property type="entry name" value="HTH_XRE"/>
    <property type="match status" value="1"/>
</dbReference>
<protein>
    <recommendedName>
        <fullName evidence="1">HTH cro/C1-type domain-containing protein</fullName>
    </recommendedName>
</protein>
<dbReference type="InterPro" id="IPR010982">
    <property type="entry name" value="Lambda_DNA-bd_dom_sf"/>
</dbReference>